<keyword evidence="8 13" id="KW-0067">ATP-binding</keyword>
<sequence>MNHTSDGAMIVDELIAQLQELQGQGSEAVAAAGNAEALDALRIEYLGRKGRLTGILRRLGELGADERPRVGAEANRVKDALSTLLDERAAAYAVAADTGPRVDLSLPGRARWTGQVHPVTLVIDEICEIFRDLGFSRVAGPEMETQTYNFSKLNIPLDHPAADMHDSFYLTDEVLLRTHTSPVQARVMEQFAPPIRVVVPGTVYRRDPFDASHAPAFEQVEGLAVDEGITFADFKATISAFVRRFFGNDAKTRFRPSYFPFTEPSAEVDVSCQICGGRGCSACKHTGWMEIMGAGMVHPNVFEAAGYDPERYTGYAFGMGPGRIAMQRYGIPDIRLLYESDMRFLGQF</sequence>
<evidence type="ECO:0000256" key="5">
    <source>
        <dbReference type="ARBA" id="ARBA00022598"/>
    </source>
</evidence>
<evidence type="ECO:0000313" key="16">
    <source>
        <dbReference type="Proteomes" id="UP000582837"/>
    </source>
</evidence>
<evidence type="ECO:0000313" key="15">
    <source>
        <dbReference type="EMBL" id="MBB6069547.1"/>
    </source>
</evidence>
<evidence type="ECO:0000256" key="8">
    <source>
        <dbReference type="ARBA" id="ARBA00022840"/>
    </source>
</evidence>
<dbReference type="GO" id="GO:0004826">
    <property type="term" value="F:phenylalanine-tRNA ligase activity"/>
    <property type="evidence" value="ECO:0007669"/>
    <property type="project" value="UniProtKB-UniRule"/>
</dbReference>
<comment type="catalytic activity">
    <reaction evidence="12 13">
        <text>tRNA(Phe) + L-phenylalanine + ATP = L-phenylalanyl-tRNA(Phe) + AMP + diphosphate + H(+)</text>
        <dbReference type="Rhea" id="RHEA:19413"/>
        <dbReference type="Rhea" id="RHEA-COMP:9668"/>
        <dbReference type="Rhea" id="RHEA-COMP:9699"/>
        <dbReference type="ChEBI" id="CHEBI:15378"/>
        <dbReference type="ChEBI" id="CHEBI:30616"/>
        <dbReference type="ChEBI" id="CHEBI:33019"/>
        <dbReference type="ChEBI" id="CHEBI:58095"/>
        <dbReference type="ChEBI" id="CHEBI:78442"/>
        <dbReference type="ChEBI" id="CHEBI:78531"/>
        <dbReference type="ChEBI" id="CHEBI:456215"/>
        <dbReference type="EC" id="6.1.1.20"/>
    </reaction>
</comment>
<dbReference type="SUPFAM" id="SSF55681">
    <property type="entry name" value="Class II aaRS and biotin synthetases"/>
    <property type="match status" value="1"/>
</dbReference>
<dbReference type="GO" id="GO:0000287">
    <property type="term" value="F:magnesium ion binding"/>
    <property type="evidence" value="ECO:0007669"/>
    <property type="project" value="UniProtKB-UniRule"/>
</dbReference>
<feature type="binding site" evidence="13">
    <location>
        <position position="263"/>
    </location>
    <ligand>
        <name>Mg(2+)</name>
        <dbReference type="ChEBI" id="CHEBI:18420"/>
        <note>shared with beta subunit</note>
    </ligand>
</feature>
<dbReference type="InterPro" id="IPR022911">
    <property type="entry name" value="Phe_tRNA_ligase_alpha1_bac"/>
</dbReference>
<feature type="domain" description="Aminoacyl-transfer RNA synthetases class-II family profile" evidence="14">
    <location>
        <begin position="128"/>
        <end position="329"/>
    </location>
</feature>
<comment type="similarity">
    <text evidence="2 13">Belongs to the class-II aminoacyl-tRNA synthetase family. Phe-tRNA synthetase alpha subunit type 1 subfamily.</text>
</comment>
<evidence type="ECO:0000256" key="2">
    <source>
        <dbReference type="ARBA" id="ARBA00010207"/>
    </source>
</evidence>
<proteinExistence type="inferred from homology"/>
<organism evidence="15 16">
    <name type="scientific">Longimicrobium terrae</name>
    <dbReference type="NCBI Taxonomy" id="1639882"/>
    <lineage>
        <taxon>Bacteria</taxon>
        <taxon>Pseudomonadati</taxon>
        <taxon>Gemmatimonadota</taxon>
        <taxon>Longimicrobiia</taxon>
        <taxon>Longimicrobiales</taxon>
        <taxon>Longimicrobiaceae</taxon>
        <taxon>Longimicrobium</taxon>
    </lineage>
</organism>
<dbReference type="GO" id="GO:0000049">
    <property type="term" value="F:tRNA binding"/>
    <property type="evidence" value="ECO:0007669"/>
    <property type="project" value="InterPro"/>
</dbReference>
<evidence type="ECO:0000256" key="3">
    <source>
        <dbReference type="ARBA" id="ARBA00011209"/>
    </source>
</evidence>
<dbReference type="GO" id="GO:0006432">
    <property type="term" value="P:phenylalanyl-tRNA aminoacylation"/>
    <property type="evidence" value="ECO:0007669"/>
    <property type="project" value="UniProtKB-UniRule"/>
</dbReference>
<evidence type="ECO:0000256" key="4">
    <source>
        <dbReference type="ARBA" id="ARBA00022490"/>
    </source>
</evidence>
<dbReference type="EMBL" id="JACHIA010000002">
    <property type="protein sequence ID" value="MBB6069547.1"/>
    <property type="molecule type" value="Genomic_DNA"/>
</dbReference>
<dbReference type="PROSITE" id="PS50862">
    <property type="entry name" value="AA_TRNA_LIGASE_II"/>
    <property type="match status" value="1"/>
</dbReference>
<dbReference type="InterPro" id="IPR006195">
    <property type="entry name" value="aa-tRNA-synth_II"/>
</dbReference>
<dbReference type="HAMAP" id="MF_00281">
    <property type="entry name" value="Phe_tRNA_synth_alpha1"/>
    <property type="match status" value="1"/>
</dbReference>
<dbReference type="Gene3D" id="3.30.930.10">
    <property type="entry name" value="Bira Bifunctional Protein, Domain 2"/>
    <property type="match status" value="1"/>
</dbReference>
<dbReference type="InterPro" id="IPR010978">
    <property type="entry name" value="tRNA-bd_arm"/>
</dbReference>
<dbReference type="GO" id="GO:0005737">
    <property type="term" value="C:cytoplasm"/>
    <property type="evidence" value="ECO:0007669"/>
    <property type="project" value="UniProtKB-SubCell"/>
</dbReference>
<dbReference type="RefSeq" id="WP_420845252.1">
    <property type="nucleotide sequence ID" value="NZ_JACHOW010000002.1"/>
</dbReference>
<dbReference type="AlphaFoldDB" id="A0A841GLS5"/>
<evidence type="ECO:0000256" key="7">
    <source>
        <dbReference type="ARBA" id="ARBA00022741"/>
    </source>
</evidence>
<keyword evidence="4 13" id="KW-0963">Cytoplasm</keyword>
<dbReference type="PANTHER" id="PTHR11538:SF41">
    <property type="entry name" value="PHENYLALANINE--TRNA LIGASE, MITOCHONDRIAL"/>
    <property type="match status" value="1"/>
</dbReference>
<dbReference type="Pfam" id="PF01409">
    <property type="entry name" value="tRNA-synt_2d"/>
    <property type="match status" value="1"/>
</dbReference>
<dbReference type="InterPro" id="IPR002319">
    <property type="entry name" value="Phenylalanyl-tRNA_Synthase"/>
</dbReference>
<dbReference type="Pfam" id="PF02912">
    <property type="entry name" value="Phe_tRNA-synt_N"/>
    <property type="match status" value="1"/>
</dbReference>
<name>A0A841GLS5_9BACT</name>
<dbReference type="InterPro" id="IPR004529">
    <property type="entry name" value="Phe-tRNA-synth_IIc_asu"/>
</dbReference>
<keyword evidence="9 13" id="KW-0460">Magnesium</keyword>
<dbReference type="EC" id="6.1.1.20" evidence="13"/>
<comment type="caution">
    <text evidence="15">The sequence shown here is derived from an EMBL/GenBank/DDBJ whole genome shotgun (WGS) entry which is preliminary data.</text>
</comment>
<keyword evidence="6 13" id="KW-0479">Metal-binding</keyword>
<dbReference type="GO" id="GO:0005524">
    <property type="term" value="F:ATP binding"/>
    <property type="evidence" value="ECO:0007669"/>
    <property type="project" value="UniProtKB-UniRule"/>
</dbReference>
<evidence type="ECO:0000256" key="11">
    <source>
        <dbReference type="ARBA" id="ARBA00023146"/>
    </source>
</evidence>
<evidence type="ECO:0000256" key="1">
    <source>
        <dbReference type="ARBA" id="ARBA00004496"/>
    </source>
</evidence>
<keyword evidence="5 13" id="KW-0436">Ligase</keyword>
<dbReference type="InterPro" id="IPR045864">
    <property type="entry name" value="aa-tRNA-synth_II/BPL/LPL"/>
</dbReference>
<dbReference type="PANTHER" id="PTHR11538">
    <property type="entry name" value="PHENYLALANYL-TRNA SYNTHETASE"/>
    <property type="match status" value="1"/>
</dbReference>
<keyword evidence="7 13" id="KW-0547">Nucleotide-binding</keyword>
<dbReference type="InterPro" id="IPR004188">
    <property type="entry name" value="Phe-tRNA_ligase_II_N"/>
</dbReference>
<evidence type="ECO:0000256" key="13">
    <source>
        <dbReference type="HAMAP-Rule" id="MF_00281"/>
    </source>
</evidence>
<gene>
    <name evidence="13" type="primary">pheS</name>
    <name evidence="15" type="ORF">HNQ61_001162</name>
</gene>
<evidence type="ECO:0000256" key="12">
    <source>
        <dbReference type="ARBA" id="ARBA00049255"/>
    </source>
</evidence>
<comment type="cofactor">
    <cofactor evidence="13">
        <name>Mg(2+)</name>
        <dbReference type="ChEBI" id="CHEBI:18420"/>
    </cofactor>
    <text evidence="13">Binds 2 magnesium ions per tetramer.</text>
</comment>
<reference evidence="15 16" key="1">
    <citation type="submission" date="2020-08" db="EMBL/GenBank/DDBJ databases">
        <title>Genomic Encyclopedia of Type Strains, Phase IV (KMG-IV): sequencing the most valuable type-strain genomes for metagenomic binning, comparative biology and taxonomic classification.</title>
        <authorList>
            <person name="Goeker M."/>
        </authorList>
    </citation>
    <scope>NUCLEOTIDE SEQUENCE [LARGE SCALE GENOMIC DNA]</scope>
    <source>
        <strain evidence="15 16">DSM 29007</strain>
    </source>
</reference>
<evidence type="ECO:0000259" key="14">
    <source>
        <dbReference type="PROSITE" id="PS50862"/>
    </source>
</evidence>
<dbReference type="NCBIfam" id="TIGR00468">
    <property type="entry name" value="pheS"/>
    <property type="match status" value="1"/>
</dbReference>
<evidence type="ECO:0000256" key="10">
    <source>
        <dbReference type="ARBA" id="ARBA00022917"/>
    </source>
</evidence>
<dbReference type="SUPFAM" id="SSF46589">
    <property type="entry name" value="tRNA-binding arm"/>
    <property type="match status" value="1"/>
</dbReference>
<keyword evidence="10 13" id="KW-0648">Protein biosynthesis</keyword>
<evidence type="ECO:0000256" key="6">
    <source>
        <dbReference type="ARBA" id="ARBA00022723"/>
    </source>
</evidence>
<dbReference type="Proteomes" id="UP000582837">
    <property type="component" value="Unassembled WGS sequence"/>
</dbReference>
<keyword evidence="16" id="KW-1185">Reference proteome</keyword>
<accession>A0A841GLS5</accession>
<comment type="subcellular location">
    <subcellularLocation>
        <location evidence="1 13">Cytoplasm</location>
    </subcellularLocation>
</comment>
<evidence type="ECO:0000256" key="9">
    <source>
        <dbReference type="ARBA" id="ARBA00022842"/>
    </source>
</evidence>
<protein>
    <recommendedName>
        <fullName evidence="13">Phenylalanine--tRNA ligase alpha subunit</fullName>
        <ecNumber evidence="13">6.1.1.20</ecNumber>
    </recommendedName>
    <alternativeName>
        <fullName evidence="13">Phenylalanyl-tRNA synthetase alpha subunit</fullName>
        <shortName evidence="13">PheRS</shortName>
    </alternativeName>
</protein>
<dbReference type="CDD" id="cd00496">
    <property type="entry name" value="PheRS_alpha_core"/>
    <property type="match status" value="1"/>
</dbReference>
<keyword evidence="11 13" id="KW-0030">Aminoacyl-tRNA synthetase</keyword>
<comment type="subunit">
    <text evidence="3 13">Tetramer of two alpha and two beta subunits.</text>
</comment>